<dbReference type="Pfam" id="PF08281">
    <property type="entry name" value="Sigma70_r4_2"/>
    <property type="match status" value="1"/>
</dbReference>
<protein>
    <submittedName>
        <fullName evidence="4">RNA polymerase subunit sigma-70</fullName>
    </submittedName>
</protein>
<keyword evidence="5" id="KW-1185">Reference proteome</keyword>
<dbReference type="InterPro" id="IPR014303">
    <property type="entry name" value="RNA_pol_sigma-70_ECF"/>
</dbReference>
<feature type="domain" description="RNA polymerase sigma-70 region 2" evidence="2">
    <location>
        <begin position="5"/>
        <end position="69"/>
    </location>
</feature>
<dbReference type="KEGG" id="vbh:CMV30_17400"/>
<dbReference type="Proteomes" id="UP000217265">
    <property type="component" value="Chromosome"/>
</dbReference>
<evidence type="ECO:0000256" key="1">
    <source>
        <dbReference type="ARBA" id="ARBA00011344"/>
    </source>
</evidence>
<dbReference type="SUPFAM" id="SSF88946">
    <property type="entry name" value="Sigma2 domain of RNA polymerase sigma factors"/>
    <property type="match status" value="1"/>
</dbReference>
<dbReference type="EMBL" id="CP023344">
    <property type="protein sequence ID" value="ATC65582.1"/>
    <property type="molecule type" value="Genomic_DNA"/>
</dbReference>
<dbReference type="InterPro" id="IPR032710">
    <property type="entry name" value="NTF2-like_dom_sf"/>
</dbReference>
<name>A0A290QMY3_9BACT</name>
<dbReference type="NCBIfam" id="TIGR02957">
    <property type="entry name" value="SigX4"/>
    <property type="match status" value="1"/>
</dbReference>
<organism evidence="4 5">
    <name type="scientific">Nibricoccus aquaticus</name>
    <dbReference type="NCBI Taxonomy" id="2576891"/>
    <lineage>
        <taxon>Bacteria</taxon>
        <taxon>Pseudomonadati</taxon>
        <taxon>Verrucomicrobiota</taxon>
        <taxon>Opitutia</taxon>
        <taxon>Opitutales</taxon>
        <taxon>Opitutaceae</taxon>
        <taxon>Nibricoccus</taxon>
    </lineage>
</organism>
<dbReference type="InterPro" id="IPR013325">
    <property type="entry name" value="RNA_pol_sigma_r2"/>
</dbReference>
<dbReference type="InterPro" id="IPR007627">
    <property type="entry name" value="RNA_pol_sigma70_r2"/>
</dbReference>
<dbReference type="Pfam" id="PF04542">
    <property type="entry name" value="Sigma70_r2"/>
    <property type="match status" value="1"/>
</dbReference>
<dbReference type="GO" id="GO:0016987">
    <property type="term" value="F:sigma factor activity"/>
    <property type="evidence" value="ECO:0007669"/>
    <property type="project" value="InterPro"/>
</dbReference>
<dbReference type="Gene3D" id="1.10.10.10">
    <property type="entry name" value="Winged helix-like DNA-binding domain superfamily/Winged helix DNA-binding domain"/>
    <property type="match status" value="1"/>
</dbReference>
<evidence type="ECO:0000313" key="5">
    <source>
        <dbReference type="Proteomes" id="UP000217265"/>
    </source>
</evidence>
<evidence type="ECO:0000313" key="4">
    <source>
        <dbReference type="EMBL" id="ATC65582.1"/>
    </source>
</evidence>
<feature type="domain" description="RNA polymerase sigma factor 70 region 4 type 2" evidence="3">
    <location>
        <begin position="103"/>
        <end position="155"/>
    </location>
</feature>
<evidence type="ECO:0000259" key="2">
    <source>
        <dbReference type="Pfam" id="PF04542"/>
    </source>
</evidence>
<dbReference type="InterPro" id="IPR013249">
    <property type="entry name" value="RNA_pol_sigma70_r4_t2"/>
</dbReference>
<gene>
    <name evidence="4" type="ORF">CMV30_17400</name>
</gene>
<sequence>MIDTFNTHRPLLFGIAYRMLGQVAEADDIMQEVWLRWQRQDIATVLSAKAWLVAATTRLCIDQLRSARRAREEYYGIWLPEPLMPATETDGGTTTELADSLRMAFMLMLESLGPVERAVFLLREVFSYDYPEIALIVGKSEANCRQIVRRARLQLDAAPKPSTPPTDRAQQLVEAFLAATAGGDVQGVLSLLSENSTVYSDGGGRVKAAGRPIIGADHVSRFLLGIWPRFGATMLQRTVDINGSPGIVLSEGGRIHYAFSFEVIADRIHAIYIICNPDKLRHLTPSR</sequence>
<dbReference type="NCBIfam" id="TIGR02937">
    <property type="entry name" value="sigma70-ECF"/>
    <property type="match status" value="1"/>
</dbReference>
<proteinExistence type="predicted"/>
<dbReference type="RefSeq" id="WP_096057211.1">
    <property type="nucleotide sequence ID" value="NZ_CP023344.1"/>
</dbReference>
<evidence type="ECO:0000259" key="3">
    <source>
        <dbReference type="Pfam" id="PF08281"/>
    </source>
</evidence>
<dbReference type="OrthoDB" id="3211555at2"/>
<dbReference type="InterPro" id="IPR013324">
    <property type="entry name" value="RNA_pol_sigma_r3/r4-like"/>
</dbReference>
<dbReference type="Gene3D" id="3.10.450.50">
    <property type="match status" value="1"/>
</dbReference>
<dbReference type="AlphaFoldDB" id="A0A290QMY3"/>
<accession>A0A290QMY3</accession>
<dbReference type="GO" id="GO:0006352">
    <property type="term" value="P:DNA-templated transcription initiation"/>
    <property type="evidence" value="ECO:0007669"/>
    <property type="project" value="InterPro"/>
</dbReference>
<reference evidence="4 5" key="1">
    <citation type="submission" date="2017-09" db="EMBL/GenBank/DDBJ databases">
        <title>Complete genome sequence of Verrucomicrobial strain HZ-65, isolated from freshwater.</title>
        <authorList>
            <person name="Choi A."/>
        </authorList>
    </citation>
    <scope>NUCLEOTIDE SEQUENCE [LARGE SCALE GENOMIC DNA]</scope>
    <source>
        <strain evidence="4 5">HZ-65</strain>
    </source>
</reference>
<dbReference type="Gene3D" id="1.10.1740.10">
    <property type="match status" value="1"/>
</dbReference>
<dbReference type="InterPro" id="IPR036388">
    <property type="entry name" value="WH-like_DNA-bd_sf"/>
</dbReference>
<dbReference type="PANTHER" id="PTHR30173:SF36">
    <property type="entry name" value="ECF RNA POLYMERASE SIGMA FACTOR SIGJ"/>
    <property type="match status" value="1"/>
</dbReference>
<dbReference type="InterPro" id="IPR052704">
    <property type="entry name" value="ECF_Sigma-70_Domain"/>
</dbReference>
<dbReference type="SUPFAM" id="SSF88659">
    <property type="entry name" value="Sigma3 and sigma4 domains of RNA polymerase sigma factors"/>
    <property type="match status" value="1"/>
</dbReference>
<dbReference type="GO" id="GO:0003677">
    <property type="term" value="F:DNA binding"/>
    <property type="evidence" value="ECO:0007669"/>
    <property type="project" value="InterPro"/>
</dbReference>
<dbReference type="NCBIfam" id="NF007214">
    <property type="entry name" value="PRK09636.1"/>
    <property type="match status" value="1"/>
</dbReference>
<comment type="subunit">
    <text evidence="1">Interacts transiently with the RNA polymerase catalytic core formed by RpoA, RpoB, RpoC and RpoZ (2 alpha, 1 beta, 1 beta' and 1 omega subunit) to form the RNA polymerase holoenzyme that can initiate transcription.</text>
</comment>
<dbReference type="SUPFAM" id="SSF54427">
    <property type="entry name" value="NTF2-like"/>
    <property type="match status" value="1"/>
</dbReference>
<dbReference type="InterPro" id="IPR014284">
    <property type="entry name" value="RNA_pol_sigma-70_dom"/>
</dbReference>
<dbReference type="PANTHER" id="PTHR30173">
    <property type="entry name" value="SIGMA 19 FACTOR"/>
    <property type="match status" value="1"/>
</dbReference>